<dbReference type="CDD" id="cd00093">
    <property type="entry name" value="HTH_XRE"/>
    <property type="match status" value="1"/>
</dbReference>
<dbReference type="AlphaFoldDB" id="A0AAQ1MC95"/>
<feature type="domain" description="HTH cro/C1-type" evidence="1">
    <location>
        <begin position="10"/>
        <end position="65"/>
    </location>
</feature>
<dbReference type="InterPro" id="IPR001387">
    <property type="entry name" value="Cro/C1-type_HTH"/>
</dbReference>
<name>A0AAQ1MC95_9FIRM</name>
<organism evidence="2 3">
    <name type="scientific">Bittarella massiliensis</name>
    <name type="common">ex Durand et al. 2017</name>
    <dbReference type="NCBI Taxonomy" id="1720313"/>
    <lineage>
        <taxon>Bacteria</taxon>
        <taxon>Bacillati</taxon>
        <taxon>Bacillota</taxon>
        <taxon>Clostridia</taxon>
        <taxon>Eubacteriales</taxon>
        <taxon>Oscillospiraceae</taxon>
        <taxon>Bittarella (ex Durand et al. 2017)</taxon>
    </lineage>
</organism>
<dbReference type="InterPro" id="IPR010982">
    <property type="entry name" value="Lambda_DNA-bd_dom_sf"/>
</dbReference>
<dbReference type="Gene3D" id="1.10.260.40">
    <property type="entry name" value="lambda repressor-like DNA-binding domains"/>
    <property type="match status" value="1"/>
</dbReference>
<accession>A0AAQ1MC95</accession>
<protein>
    <submittedName>
        <fullName evidence="2">Helix-turn-helix</fullName>
    </submittedName>
</protein>
<comment type="caution">
    <text evidence="2">The sequence shown here is derived from an EMBL/GenBank/DDBJ whole genome shotgun (WGS) entry which is preliminary data.</text>
</comment>
<dbReference type="Pfam" id="PF01381">
    <property type="entry name" value="HTH_3"/>
    <property type="match status" value="1"/>
</dbReference>
<proteinExistence type="predicted"/>
<dbReference type="SUPFAM" id="SSF47413">
    <property type="entry name" value="lambda repressor-like DNA-binding domains"/>
    <property type="match status" value="1"/>
</dbReference>
<evidence type="ECO:0000259" key="1">
    <source>
        <dbReference type="PROSITE" id="PS50943"/>
    </source>
</evidence>
<dbReference type="RefSeq" id="WP_021658519.1">
    <property type="nucleotide sequence ID" value="NZ_FQVY01000001.1"/>
</dbReference>
<dbReference type="PROSITE" id="PS50943">
    <property type="entry name" value="HTH_CROC1"/>
    <property type="match status" value="1"/>
</dbReference>
<dbReference type="Proteomes" id="UP000184089">
    <property type="component" value="Unassembled WGS sequence"/>
</dbReference>
<reference evidence="3" key="1">
    <citation type="submission" date="2016-11" db="EMBL/GenBank/DDBJ databases">
        <authorList>
            <person name="Jaros S."/>
            <person name="Januszkiewicz K."/>
            <person name="Wedrychowicz H."/>
        </authorList>
    </citation>
    <scope>NUCLEOTIDE SEQUENCE [LARGE SCALE GENOMIC DNA]</scope>
    <source>
        <strain evidence="3">DSM 4029</strain>
    </source>
</reference>
<gene>
    <name evidence="2" type="ORF">SAMN05444424_0891</name>
</gene>
<dbReference type="SMART" id="SM00530">
    <property type="entry name" value="HTH_XRE"/>
    <property type="match status" value="1"/>
</dbReference>
<dbReference type="GO" id="GO:0003677">
    <property type="term" value="F:DNA binding"/>
    <property type="evidence" value="ECO:0007669"/>
    <property type="project" value="InterPro"/>
</dbReference>
<dbReference type="EMBL" id="FQVY01000001">
    <property type="protein sequence ID" value="SHF84400.1"/>
    <property type="molecule type" value="Genomic_DNA"/>
</dbReference>
<evidence type="ECO:0000313" key="2">
    <source>
        <dbReference type="EMBL" id="SHF84400.1"/>
    </source>
</evidence>
<sequence length="115" mass="13036">MLKSLLGKRLRKMRKVHGLTQKELSKIIELSVPSIGKIETGKTVPVFETFIKLTEVYADTAVEDILCDVLDVGILYRIKDISARIDSLPEAEREYLYDAARYFVGAMQKEGEVDD</sequence>
<evidence type="ECO:0000313" key="3">
    <source>
        <dbReference type="Proteomes" id="UP000184089"/>
    </source>
</evidence>